<keyword evidence="2" id="KW-1185">Reference proteome</keyword>
<dbReference type="InParanoid" id="A0A0C3AXB2"/>
<proteinExistence type="predicted"/>
<evidence type="ECO:0000313" key="1">
    <source>
        <dbReference type="EMBL" id="KIM69602.1"/>
    </source>
</evidence>
<accession>A0A0C3AXB2</accession>
<dbReference type="OrthoDB" id="5348546at2759"/>
<dbReference type="STRING" id="1036808.A0A0C3AXB2"/>
<dbReference type="EMBL" id="KN822006">
    <property type="protein sequence ID" value="KIM69602.1"/>
    <property type="molecule type" value="Genomic_DNA"/>
</dbReference>
<dbReference type="Proteomes" id="UP000053989">
    <property type="component" value="Unassembled WGS sequence"/>
</dbReference>
<organism evidence="1 2">
    <name type="scientific">Scleroderma citrinum Foug A</name>
    <dbReference type="NCBI Taxonomy" id="1036808"/>
    <lineage>
        <taxon>Eukaryota</taxon>
        <taxon>Fungi</taxon>
        <taxon>Dikarya</taxon>
        <taxon>Basidiomycota</taxon>
        <taxon>Agaricomycotina</taxon>
        <taxon>Agaricomycetes</taxon>
        <taxon>Agaricomycetidae</taxon>
        <taxon>Boletales</taxon>
        <taxon>Sclerodermatineae</taxon>
        <taxon>Sclerodermataceae</taxon>
        <taxon>Scleroderma</taxon>
    </lineage>
</organism>
<name>A0A0C3AXB2_9AGAM</name>
<reference evidence="1 2" key="1">
    <citation type="submission" date="2014-04" db="EMBL/GenBank/DDBJ databases">
        <authorList>
            <consortium name="DOE Joint Genome Institute"/>
            <person name="Kuo A."/>
            <person name="Kohler A."/>
            <person name="Nagy L.G."/>
            <person name="Floudas D."/>
            <person name="Copeland A."/>
            <person name="Barry K.W."/>
            <person name="Cichocki N."/>
            <person name="Veneault-Fourrey C."/>
            <person name="LaButti K."/>
            <person name="Lindquist E.A."/>
            <person name="Lipzen A."/>
            <person name="Lundell T."/>
            <person name="Morin E."/>
            <person name="Murat C."/>
            <person name="Sun H."/>
            <person name="Tunlid A."/>
            <person name="Henrissat B."/>
            <person name="Grigoriev I.V."/>
            <person name="Hibbett D.S."/>
            <person name="Martin F."/>
            <person name="Nordberg H.P."/>
            <person name="Cantor M.N."/>
            <person name="Hua S.X."/>
        </authorList>
    </citation>
    <scope>NUCLEOTIDE SEQUENCE [LARGE SCALE GENOMIC DNA]</scope>
    <source>
        <strain evidence="1 2">Foug A</strain>
    </source>
</reference>
<gene>
    <name evidence="1" type="ORF">SCLCIDRAFT_102514</name>
</gene>
<reference evidence="2" key="2">
    <citation type="submission" date="2015-01" db="EMBL/GenBank/DDBJ databases">
        <title>Evolutionary Origins and Diversification of the Mycorrhizal Mutualists.</title>
        <authorList>
            <consortium name="DOE Joint Genome Institute"/>
            <consortium name="Mycorrhizal Genomics Consortium"/>
            <person name="Kohler A."/>
            <person name="Kuo A."/>
            <person name="Nagy L.G."/>
            <person name="Floudas D."/>
            <person name="Copeland A."/>
            <person name="Barry K.W."/>
            <person name="Cichocki N."/>
            <person name="Veneault-Fourrey C."/>
            <person name="LaButti K."/>
            <person name="Lindquist E.A."/>
            <person name="Lipzen A."/>
            <person name="Lundell T."/>
            <person name="Morin E."/>
            <person name="Murat C."/>
            <person name="Riley R."/>
            <person name="Ohm R."/>
            <person name="Sun H."/>
            <person name="Tunlid A."/>
            <person name="Henrissat B."/>
            <person name="Grigoriev I.V."/>
            <person name="Hibbett D.S."/>
            <person name="Martin F."/>
        </authorList>
    </citation>
    <scope>NUCLEOTIDE SEQUENCE [LARGE SCALE GENOMIC DNA]</scope>
    <source>
        <strain evidence="2">Foug A</strain>
    </source>
</reference>
<dbReference type="AlphaFoldDB" id="A0A0C3AXB2"/>
<evidence type="ECO:0000313" key="2">
    <source>
        <dbReference type="Proteomes" id="UP000053989"/>
    </source>
</evidence>
<protein>
    <submittedName>
        <fullName evidence="1">Uncharacterized protein</fullName>
    </submittedName>
</protein>
<sequence length="139" mass="15820">MHAELTGMLVEALATSRATSMDTPALYLALTRAHPKFKTERPEKDLLKDIGTVLEAGRARCGMFERVQSSGEVACEDGGDEGSGHGRWFYVPERDEDQERASLISSLAPRQKRSETKKYKQYYWRPLDRISRWDPEDAL</sequence>
<dbReference type="HOGENOM" id="CLU_117751_0_0_1"/>